<dbReference type="AlphaFoldDB" id="A0A1W6Z903"/>
<keyword evidence="8" id="KW-1185">Reference proteome</keyword>
<dbReference type="SMART" id="SM00448">
    <property type="entry name" value="REC"/>
    <property type="match status" value="1"/>
</dbReference>
<dbReference type="InterPro" id="IPR001789">
    <property type="entry name" value="Sig_transdc_resp-reg_receiver"/>
</dbReference>
<keyword evidence="4" id="KW-0597">Phosphoprotein</keyword>
<dbReference type="STRING" id="463040.CAL15_05065"/>
<accession>A0A1W6Z903</accession>
<dbReference type="RefSeq" id="WP_086077582.1">
    <property type="nucleotide sequence ID" value="NZ_CP021111.1"/>
</dbReference>
<evidence type="ECO:0000313" key="8">
    <source>
        <dbReference type="Proteomes" id="UP000194161"/>
    </source>
</evidence>
<sequence length="206" mass="22400">MRDDIPVVFVVDDDDAARRALTRVICSAGYRVQGYDSAIEFLELRPSLGSPSCLVLDVHLPGMDGLDLQRRLIAANVSLPIIFITGHGDIPSVVRAMKAGAADFLGKPVDAHDLLLAVDTALRNAAQALAFDTEANRTRHLAARLTGREREVLGLLVRGRLNKQAAYELGIAEKTVKVHRARVMEKMEARSLVELARAVDKAGITL</sequence>
<protein>
    <submittedName>
        <fullName evidence="7">DNA-binding response regulator</fullName>
    </submittedName>
</protein>
<dbReference type="Gene3D" id="1.10.10.10">
    <property type="entry name" value="Winged helix-like DNA-binding domain superfamily/Winged helix DNA-binding domain"/>
    <property type="match status" value="1"/>
</dbReference>
<dbReference type="SUPFAM" id="SSF46894">
    <property type="entry name" value="C-terminal effector domain of the bipartite response regulators"/>
    <property type="match status" value="1"/>
</dbReference>
<evidence type="ECO:0000256" key="4">
    <source>
        <dbReference type="PROSITE-ProRule" id="PRU00169"/>
    </source>
</evidence>
<dbReference type="InterPro" id="IPR011006">
    <property type="entry name" value="CheY-like_superfamily"/>
</dbReference>
<dbReference type="InterPro" id="IPR036388">
    <property type="entry name" value="WH-like_DNA-bd_sf"/>
</dbReference>
<gene>
    <name evidence="7" type="ORF">CAL15_05065</name>
</gene>
<keyword evidence="3" id="KW-0804">Transcription</keyword>
<feature type="domain" description="Response regulatory" evidence="6">
    <location>
        <begin position="7"/>
        <end position="122"/>
    </location>
</feature>
<dbReference type="GO" id="GO:0006355">
    <property type="term" value="P:regulation of DNA-templated transcription"/>
    <property type="evidence" value="ECO:0007669"/>
    <property type="project" value="InterPro"/>
</dbReference>
<dbReference type="Gene3D" id="3.40.50.2300">
    <property type="match status" value="1"/>
</dbReference>
<dbReference type="SUPFAM" id="SSF52172">
    <property type="entry name" value="CheY-like"/>
    <property type="match status" value="1"/>
</dbReference>
<evidence type="ECO:0000256" key="3">
    <source>
        <dbReference type="ARBA" id="ARBA00023163"/>
    </source>
</evidence>
<dbReference type="KEGG" id="bgm:CAL15_05065"/>
<evidence type="ECO:0000256" key="1">
    <source>
        <dbReference type="ARBA" id="ARBA00023015"/>
    </source>
</evidence>
<keyword evidence="2 7" id="KW-0238">DNA-binding</keyword>
<dbReference type="GO" id="GO:0000160">
    <property type="term" value="P:phosphorelay signal transduction system"/>
    <property type="evidence" value="ECO:0007669"/>
    <property type="project" value="InterPro"/>
</dbReference>
<dbReference type="InterPro" id="IPR016032">
    <property type="entry name" value="Sig_transdc_resp-reg_C-effctor"/>
</dbReference>
<dbReference type="PANTHER" id="PTHR44688:SF16">
    <property type="entry name" value="DNA-BINDING TRANSCRIPTIONAL ACTIVATOR DEVR_DOSR"/>
    <property type="match status" value="1"/>
</dbReference>
<dbReference type="Proteomes" id="UP000194161">
    <property type="component" value="Chromosome"/>
</dbReference>
<dbReference type="OrthoDB" id="9802186at2"/>
<dbReference type="PROSITE" id="PS50043">
    <property type="entry name" value="HTH_LUXR_2"/>
    <property type="match status" value="1"/>
</dbReference>
<dbReference type="EMBL" id="CP021111">
    <property type="protein sequence ID" value="ARP93809.1"/>
    <property type="molecule type" value="Genomic_DNA"/>
</dbReference>
<reference evidence="7 8" key="1">
    <citation type="submission" date="2017-05" db="EMBL/GenBank/DDBJ databases">
        <title>Complete and WGS of Bordetella genogroups.</title>
        <authorList>
            <person name="Spilker T."/>
            <person name="LiPuma J."/>
        </authorList>
    </citation>
    <scope>NUCLEOTIDE SEQUENCE [LARGE SCALE GENOMIC DNA]</scope>
    <source>
        <strain evidence="7 8">AU7206</strain>
    </source>
</reference>
<dbReference type="PRINTS" id="PR00038">
    <property type="entry name" value="HTHLUXR"/>
</dbReference>
<dbReference type="Pfam" id="PF00196">
    <property type="entry name" value="GerE"/>
    <property type="match status" value="1"/>
</dbReference>
<organism evidence="7 8">
    <name type="scientific">Bordetella genomosp. 13</name>
    <dbReference type="NCBI Taxonomy" id="463040"/>
    <lineage>
        <taxon>Bacteria</taxon>
        <taxon>Pseudomonadati</taxon>
        <taxon>Pseudomonadota</taxon>
        <taxon>Betaproteobacteria</taxon>
        <taxon>Burkholderiales</taxon>
        <taxon>Alcaligenaceae</taxon>
        <taxon>Bordetella</taxon>
    </lineage>
</organism>
<proteinExistence type="predicted"/>
<keyword evidence="1" id="KW-0805">Transcription regulation</keyword>
<dbReference type="PANTHER" id="PTHR44688">
    <property type="entry name" value="DNA-BINDING TRANSCRIPTIONAL ACTIVATOR DEVR_DOSR"/>
    <property type="match status" value="1"/>
</dbReference>
<dbReference type="SMART" id="SM00421">
    <property type="entry name" value="HTH_LUXR"/>
    <property type="match status" value="1"/>
</dbReference>
<dbReference type="InterPro" id="IPR000792">
    <property type="entry name" value="Tscrpt_reg_LuxR_C"/>
</dbReference>
<dbReference type="Pfam" id="PF00072">
    <property type="entry name" value="Response_reg"/>
    <property type="match status" value="1"/>
</dbReference>
<evidence type="ECO:0000259" key="5">
    <source>
        <dbReference type="PROSITE" id="PS50043"/>
    </source>
</evidence>
<evidence type="ECO:0000256" key="2">
    <source>
        <dbReference type="ARBA" id="ARBA00023125"/>
    </source>
</evidence>
<evidence type="ECO:0000313" key="7">
    <source>
        <dbReference type="EMBL" id="ARP93809.1"/>
    </source>
</evidence>
<feature type="modified residue" description="4-aspartylphosphate" evidence="4">
    <location>
        <position position="57"/>
    </location>
</feature>
<feature type="domain" description="HTH luxR-type" evidence="5">
    <location>
        <begin position="138"/>
        <end position="203"/>
    </location>
</feature>
<dbReference type="PROSITE" id="PS50110">
    <property type="entry name" value="RESPONSE_REGULATORY"/>
    <property type="match status" value="1"/>
</dbReference>
<name>A0A1W6Z903_9BORD</name>
<evidence type="ECO:0000259" key="6">
    <source>
        <dbReference type="PROSITE" id="PS50110"/>
    </source>
</evidence>
<dbReference type="CDD" id="cd06170">
    <property type="entry name" value="LuxR_C_like"/>
    <property type="match status" value="1"/>
</dbReference>
<dbReference type="GO" id="GO:0003677">
    <property type="term" value="F:DNA binding"/>
    <property type="evidence" value="ECO:0007669"/>
    <property type="project" value="UniProtKB-KW"/>
</dbReference>